<protein>
    <submittedName>
        <fullName evidence="2">Uncharacterized protein</fullName>
    </submittedName>
</protein>
<sequence>AFSHDLHRDVASPPLPFAVIPVGPAALPPAAARVEGPAVDEAGEDPAERVEAESVLPVGRREVPAGQAGTPPGGPPEVEEDVMVRCFVMSAIVAAVVDIGREGSEPPKVISRHFLTPRVDTARVSIVEEETQIRCRAIASPSRRGGTMATAATKQGFRFYKSGPAGSTSAPGSRAPSRSGSPHPADGGSSVRRDQHAPRGVRGAVLDRWPDRAGRGRPEGVPHRPPDNQLDSSRRNSVAAVTSLVLERHREYRRKDPNWVRTSVEGAVLSLGSAANGNGGQGGGGGAGEVPRGKKEDVHPRGGRSDPQPRDGANPPGQEEATLRARSSAGG</sequence>
<comment type="caution">
    <text evidence="2">The sequence shown here is derived from an EMBL/GenBank/DDBJ whole genome shotgun (WGS) entry which is preliminary data.</text>
</comment>
<feature type="compositionally biased region" description="Basic and acidic residues" evidence="1">
    <location>
        <begin position="208"/>
        <end position="226"/>
    </location>
</feature>
<reference evidence="2 3" key="1">
    <citation type="journal article" date="2012" name="Genome Biol.">
        <title>Genome and low-iron response of an oceanic diatom adapted to chronic iron limitation.</title>
        <authorList>
            <person name="Lommer M."/>
            <person name="Specht M."/>
            <person name="Roy A.S."/>
            <person name="Kraemer L."/>
            <person name="Andreson R."/>
            <person name="Gutowska M.A."/>
            <person name="Wolf J."/>
            <person name="Bergner S.V."/>
            <person name="Schilhabel M.B."/>
            <person name="Klostermeier U.C."/>
            <person name="Beiko R.G."/>
            <person name="Rosenstiel P."/>
            <person name="Hippler M."/>
            <person name="Laroche J."/>
        </authorList>
    </citation>
    <scope>NUCLEOTIDE SEQUENCE [LARGE SCALE GENOMIC DNA]</scope>
    <source>
        <strain evidence="2 3">CCMP1005</strain>
    </source>
</reference>
<evidence type="ECO:0000313" key="3">
    <source>
        <dbReference type="Proteomes" id="UP000266841"/>
    </source>
</evidence>
<dbReference type="Proteomes" id="UP000266841">
    <property type="component" value="Unassembled WGS sequence"/>
</dbReference>
<accession>K0RQ01</accession>
<gene>
    <name evidence="2" type="ORF">THAOC_25143</name>
</gene>
<proteinExistence type="predicted"/>
<feature type="compositionally biased region" description="Basic and acidic residues" evidence="1">
    <location>
        <begin position="291"/>
        <end position="309"/>
    </location>
</feature>
<name>K0RQ01_THAOC</name>
<dbReference type="EMBL" id="AGNL01034634">
    <property type="protein sequence ID" value="EJK55155.1"/>
    <property type="molecule type" value="Genomic_DNA"/>
</dbReference>
<evidence type="ECO:0000256" key="1">
    <source>
        <dbReference type="SAM" id="MobiDB-lite"/>
    </source>
</evidence>
<dbReference type="AlphaFoldDB" id="K0RQ01"/>
<feature type="region of interest" description="Disordered" evidence="1">
    <location>
        <begin position="33"/>
        <end position="52"/>
    </location>
</feature>
<feature type="compositionally biased region" description="Gly residues" evidence="1">
    <location>
        <begin position="277"/>
        <end position="288"/>
    </location>
</feature>
<feature type="non-terminal residue" evidence="2">
    <location>
        <position position="1"/>
    </location>
</feature>
<evidence type="ECO:0000313" key="2">
    <source>
        <dbReference type="EMBL" id="EJK55155.1"/>
    </source>
</evidence>
<keyword evidence="3" id="KW-1185">Reference proteome</keyword>
<feature type="region of interest" description="Disordered" evidence="1">
    <location>
        <begin position="157"/>
        <end position="237"/>
    </location>
</feature>
<feature type="region of interest" description="Disordered" evidence="1">
    <location>
        <begin position="271"/>
        <end position="331"/>
    </location>
</feature>
<organism evidence="2 3">
    <name type="scientific">Thalassiosira oceanica</name>
    <name type="common">Marine diatom</name>
    <dbReference type="NCBI Taxonomy" id="159749"/>
    <lineage>
        <taxon>Eukaryota</taxon>
        <taxon>Sar</taxon>
        <taxon>Stramenopiles</taxon>
        <taxon>Ochrophyta</taxon>
        <taxon>Bacillariophyta</taxon>
        <taxon>Coscinodiscophyceae</taxon>
        <taxon>Thalassiosirophycidae</taxon>
        <taxon>Thalassiosirales</taxon>
        <taxon>Thalassiosiraceae</taxon>
        <taxon>Thalassiosira</taxon>
    </lineage>
</organism>
<feature type="compositionally biased region" description="Low complexity" evidence="1">
    <location>
        <begin position="162"/>
        <end position="185"/>
    </location>
</feature>